<accession>A0A443I722</accession>
<evidence type="ECO:0000313" key="5">
    <source>
        <dbReference type="Proteomes" id="UP000283841"/>
    </source>
</evidence>
<dbReference type="PANTHER" id="PTHR42748">
    <property type="entry name" value="NITROGEN METABOLITE REPRESSION PROTEIN NMRA FAMILY MEMBER"/>
    <property type="match status" value="1"/>
</dbReference>
<dbReference type="InterPro" id="IPR008030">
    <property type="entry name" value="NmrA-like"/>
</dbReference>
<organism evidence="4 5">
    <name type="scientific">Byssochlamys spectabilis</name>
    <name type="common">Paecilomyces variotii</name>
    <dbReference type="NCBI Taxonomy" id="264951"/>
    <lineage>
        <taxon>Eukaryota</taxon>
        <taxon>Fungi</taxon>
        <taxon>Dikarya</taxon>
        <taxon>Ascomycota</taxon>
        <taxon>Pezizomycotina</taxon>
        <taxon>Eurotiomycetes</taxon>
        <taxon>Eurotiomycetidae</taxon>
        <taxon>Eurotiales</taxon>
        <taxon>Thermoascaceae</taxon>
        <taxon>Paecilomyces</taxon>
    </lineage>
</organism>
<dbReference type="RefSeq" id="XP_028489529.1">
    <property type="nucleotide sequence ID" value="XM_028632114.1"/>
</dbReference>
<dbReference type="STRING" id="264951.A0A443I722"/>
<dbReference type="GeneID" id="39601391"/>
<dbReference type="PANTHER" id="PTHR42748:SF31">
    <property type="entry name" value="NMRA-LIKE DOMAIN-CONTAINING PROTEIN-RELATED"/>
    <property type="match status" value="1"/>
</dbReference>
<reference evidence="4 5" key="1">
    <citation type="journal article" date="2018" name="Front. Microbiol.">
        <title>Genomic and genetic insights into a cosmopolitan fungus, Paecilomyces variotii (Eurotiales).</title>
        <authorList>
            <person name="Urquhart A.S."/>
            <person name="Mondo S.J."/>
            <person name="Makela M.R."/>
            <person name="Hane J.K."/>
            <person name="Wiebenga A."/>
            <person name="He G."/>
            <person name="Mihaltcheva S."/>
            <person name="Pangilinan J."/>
            <person name="Lipzen A."/>
            <person name="Barry K."/>
            <person name="de Vries R.P."/>
            <person name="Grigoriev I.V."/>
            <person name="Idnurm A."/>
        </authorList>
    </citation>
    <scope>NUCLEOTIDE SEQUENCE [LARGE SCALE GENOMIC DNA]</scope>
    <source>
        <strain evidence="4 5">CBS 101075</strain>
    </source>
</reference>
<name>A0A443I722_BYSSP</name>
<dbReference type="SUPFAM" id="SSF51735">
    <property type="entry name" value="NAD(P)-binding Rossmann-fold domains"/>
    <property type="match status" value="1"/>
</dbReference>
<evidence type="ECO:0000256" key="1">
    <source>
        <dbReference type="ARBA" id="ARBA00006328"/>
    </source>
</evidence>
<proteinExistence type="inferred from homology"/>
<dbReference type="InterPro" id="IPR051164">
    <property type="entry name" value="NmrA-like_oxidored"/>
</dbReference>
<comment type="similarity">
    <text evidence="1">Belongs to the NmrA-type oxidoreductase family.</text>
</comment>
<keyword evidence="5" id="KW-1185">Reference proteome</keyword>
<evidence type="ECO:0000259" key="3">
    <source>
        <dbReference type="Pfam" id="PF05368"/>
    </source>
</evidence>
<dbReference type="Pfam" id="PF05368">
    <property type="entry name" value="NmrA"/>
    <property type="match status" value="1"/>
</dbReference>
<dbReference type="AlphaFoldDB" id="A0A443I722"/>
<dbReference type="Gene3D" id="3.40.50.720">
    <property type="entry name" value="NAD(P)-binding Rossmann-like Domain"/>
    <property type="match status" value="1"/>
</dbReference>
<dbReference type="InterPro" id="IPR036291">
    <property type="entry name" value="NAD(P)-bd_dom_sf"/>
</dbReference>
<comment type="caution">
    <text evidence="4">The sequence shown here is derived from an EMBL/GenBank/DDBJ whole genome shotgun (WGS) entry which is preliminary data.</text>
</comment>
<dbReference type="GO" id="GO:0005634">
    <property type="term" value="C:nucleus"/>
    <property type="evidence" value="ECO:0007669"/>
    <property type="project" value="TreeGrafter"/>
</dbReference>
<sequence>MVVDYDNDLILVTCASGKQAPYLLRHLQPKWKRLRLTAHSDTSVQRLKEQYPKAEVVKADMNNAADASRSLSGVTAIWHVGPSLHPHESEVGYTMIDAAVVESRRQGSNFQHFVYSSVLQTQLRKLMNHNAKRYVEEYLMEPGLNFTILQPSHFVDGFFSIIYEDHGEAAAKVFEEREKHYFAQYPLVSTYPTNYKSVVEAASRALGKEIRIERISFEHALERLLLYYNRRGLLGNPNVTEWLLGRRPTTLEDFIERAVKTQGLG</sequence>
<evidence type="ECO:0000313" key="4">
    <source>
        <dbReference type="EMBL" id="RWQ99884.1"/>
    </source>
</evidence>
<protein>
    <recommendedName>
        <fullName evidence="3">NmrA-like domain-containing protein</fullName>
    </recommendedName>
</protein>
<evidence type="ECO:0000256" key="2">
    <source>
        <dbReference type="ARBA" id="ARBA00022857"/>
    </source>
</evidence>
<dbReference type="EMBL" id="RCNU01000001">
    <property type="protein sequence ID" value="RWQ99884.1"/>
    <property type="molecule type" value="Genomic_DNA"/>
</dbReference>
<dbReference type="VEuPathDB" id="FungiDB:C8Q69DRAFT_489862"/>
<gene>
    <name evidence="4" type="ORF">C8Q69DRAFT_489862</name>
</gene>
<feature type="domain" description="NmrA-like" evidence="3">
    <location>
        <begin position="7"/>
        <end position="158"/>
    </location>
</feature>
<dbReference type="Proteomes" id="UP000283841">
    <property type="component" value="Unassembled WGS sequence"/>
</dbReference>
<keyword evidence="2" id="KW-0521">NADP</keyword>